<comment type="caution">
    <text evidence="2">The sequence shown here is derived from an EMBL/GenBank/DDBJ whole genome shotgun (WGS) entry which is preliminary data.</text>
</comment>
<dbReference type="Pfam" id="PF07238">
    <property type="entry name" value="PilZ"/>
    <property type="match status" value="1"/>
</dbReference>
<dbReference type="Proteomes" id="UP000886162">
    <property type="component" value="Unassembled WGS sequence"/>
</dbReference>
<evidence type="ECO:0000259" key="1">
    <source>
        <dbReference type="Pfam" id="PF07238"/>
    </source>
</evidence>
<dbReference type="AlphaFoldDB" id="A0A831LGR2"/>
<gene>
    <name evidence="2" type="ORF">ENN94_02840</name>
</gene>
<dbReference type="SUPFAM" id="SSF141371">
    <property type="entry name" value="PilZ domain-like"/>
    <property type="match status" value="1"/>
</dbReference>
<proteinExistence type="predicted"/>
<dbReference type="InterPro" id="IPR009875">
    <property type="entry name" value="PilZ_domain"/>
</dbReference>
<evidence type="ECO:0000313" key="2">
    <source>
        <dbReference type="EMBL" id="HDR46617.1"/>
    </source>
</evidence>
<protein>
    <submittedName>
        <fullName evidence="2">PilZ domain-containing protein</fullName>
    </submittedName>
</protein>
<organism evidence="2">
    <name type="scientific">Geoalkalibacter subterraneus</name>
    <dbReference type="NCBI Taxonomy" id="483547"/>
    <lineage>
        <taxon>Bacteria</taxon>
        <taxon>Pseudomonadati</taxon>
        <taxon>Thermodesulfobacteriota</taxon>
        <taxon>Desulfuromonadia</taxon>
        <taxon>Desulfuromonadales</taxon>
        <taxon>Geoalkalibacteraceae</taxon>
        <taxon>Geoalkalibacter</taxon>
    </lineage>
</organism>
<sequence>MEEKRRFGRIPFGHAVTLTTEGENLVGRLIDLSLKGAKVQTAPSTLKFGEQCRFLLALAEEIALEFRCEVVHVEEDLLGVKFIEADPDSFAHLLRLMELNTGDAEKIAEEVRRLGKHT</sequence>
<name>A0A831LGR2_9BACT</name>
<reference evidence="2" key="1">
    <citation type="journal article" date="2020" name="mSystems">
        <title>Genome- and Community-Level Interaction Insights into Carbon Utilization and Element Cycling Functions of Hydrothermarchaeota in Hydrothermal Sediment.</title>
        <authorList>
            <person name="Zhou Z."/>
            <person name="Liu Y."/>
            <person name="Xu W."/>
            <person name="Pan J."/>
            <person name="Luo Z.H."/>
            <person name="Li M."/>
        </authorList>
    </citation>
    <scope>NUCLEOTIDE SEQUENCE [LARGE SCALE GENOMIC DNA]</scope>
    <source>
        <strain evidence="2">SpSt-1220</strain>
    </source>
</reference>
<dbReference type="Gene3D" id="2.40.10.220">
    <property type="entry name" value="predicted glycosyltransferase like domains"/>
    <property type="match status" value="1"/>
</dbReference>
<dbReference type="EMBL" id="DSDO01000196">
    <property type="protein sequence ID" value="HDR46617.1"/>
    <property type="molecule type" value="Genomic_DNA"/>
</dbReference>
<accession>A0A831LGR2</accession>
<feature type="domain" description="PilZ" evidence="1">
    <location>
        <begin position="3"/>
        <end position="97"/>
    </location>
</feature>
<dbReference type="GO" id="GO:0035438">
    <property type="term" value="F:cyclic-di-GMP binding"/>
    <property type="evidence" value="ECO:0007669"/>
    <property type="project" value="InterPro"/>
</dbReference>